<feature type="domain" description="Peptidase M16 C-terminal" evidence="9">
    <location>
        <begin position="182"/>
        <end position="374"/>
    </location>
</feature>
<keyword evidence="5" id="KW-0378">Hydrolase</keyword>
<dbReference type="Pfam" id="PF16187">
    <property type="entry name" value="Peptidase_M16_M"/>
    <property type="match status" value="1"/>
</dbReference>
<dbReference type="Pfam" id="PF00675">
    <property type="entry name" value="Peptidase_M16"/>
    <property type="match status" value="1"/>
</dbReference>
<feature type="domain" description="Peptidase M16 N-terminal" evidence="8">
    <location>
        <begin position="26"/>
        <end position="155"/>
    </location>
</feature>
<evidence type="ECO:0008006" key="14">
    <source>
        <dbReference type="Google" id="ProtNLM"/>
    </source>
</evidence>
<dbReference type="PANTHER" id="PTHR43690">
    <property type="entry name" value="NARDILYSIN"/>
    <property type="match status" value="1"/>
</dbReference>
<gene>
    <name evidence="12" type="ORF">CYCCA115_LOCUS15635</name>
</gene>
<comment type="cofactor">
    <cofactor evidence="1">
        <name>Zn(2+)</name>
        <dbReference type="ChEBI" id="CHEBI:29105"/>
    </cofactor>
</comment>
<dbReference type="GO" id="GO:0006508">
    <property type="term" value="P:proteolysis"/>
    <property type="evidence" value="ECO:0007669"/>
    <property type="project" value="UniProtKB-KW"/>
</dbReference>
<evidence type="ECO:0000256" key="3">
    <source>
        <dbReference type="ARBA" id="ARBA00022670"/>
    </source>
</evidence>
<organism evidence="12 13">
    <name type="scientific">Cylindrotheca closterium</name>
    <dbReference type="NCBI Taxonomy" id="2856"/>
    <lineage>
        <taxon>Eukaryota</taxon>
        <taxon>Sar</taxon>
        <taxon>Stramenopiles</taxon>
        <taxon>Ochrophyta</taxon>
        <taxon>Bacillariophyta</taxon>
        <taxon>Bacillariophyceae</taxon>
        <taxon>Bacillariophycidae</taxon>
        <taxon>Bacillariales</taxon>
        <taxon>Bacillariaceae</taxon>
        <taxon>Cylindrotheca</taxon>
    </lineage>
</organism>
<dbReference type="GO" id="GO:0046872">
    <property type="term" value="F:metal ion binding"/>
    <property type="evidence" value="ECO:0007669"/>
    <property type="project" value="UniProtKB-KW"/>
</dbReference>
<comment type="caution">
    <text evidence="12">The sequence shown here is derived from an EMBL/GenBank/DDBJ whole genome shotgun (WGS) entry which is preliminary data.</text>
</comment>
<evidence type="ECO:0000259" key="8">
    <source>
        <dbReference type="Pfam" id="PF00675"/>
    </source>
</evidence>
<keyword evidence="13" id="KW-1185">Reference proteome</keyword>
<dbReference type="InterPro" id="IPR011249">
    <property type="entry name" value="Metalloenz_LuxS/M16"/>
</dbReference>
<accession>A0AAD2JJE8</accession>
<evidence type="ECO:0000259" key="11">
    <source>
        <dbReference type="Pfam" id="PF22456"/>
    </source>
</evidence>
<keyword evidence="4" id="KW-0479">Metal-binding</keyword>
<dbReference type="SUPFAM" id="SSF63411">
    <property type="entry name" value="LuxS/MPP-like metallohydrolase"/>
    <property type="match status" value="4"/>
</dbReference>
<keyword evidence="7" id="KW-0482">Metalloprotease</keyword>
<dbReference type="PANTHER" id="PTHR43690:SF18">
    <property type="entry name" value="INSULIN-DEGRADING ENZYME-RELATED"/>
    <property type="match status" value="1"/>
</dbReference>
<dbReference type="Gene3D" id="3.30.830.10">
    <property type="entry name" value="Metalloenzyme, LuxS/M16 peptidase-like"/>
    <property type="match status" value="4"/>
</dbReference>
<dbReference type="FunFam" id="3.30.830.10:FF:000005">
    <property type="entry name" value="nardilysin isoform X1"/>
    <property type="match status" value="1"/>
</dbReference>
<evidence type="ECO:0000256" key="5">
    <source>
        <dbReference type="ARBA" id="ARBA00022801"/>
    </source>
</evidence>
<proteinExistence type="inferred from homology"/>
<dbReference type="EMBL" id="CAKOGP040001881">
    <property type="protein sequence ID" value="CAJ1955203.1"/>
    <property type="molecule type" value="Genomic_DNA"/>
</dbReference>
<evidence type="ECO:0000256" key="2">
    <source>
        <dbReference type="ARBA" id="ARBA00007261"/>
    </source>
</evidence>
<evidence type="ECO:0000313" key="12">
    <source>
        <dbReference type="EMBL" id="CAJ1955203.1"/>
    </source>
</evidence>
<comment type="similarity">
    <text evidence="2">Belongs to the peptidase M16 family.</text>
</comment>
<dbReference type="Pfam" id="PF05193">
    <property type="entry name" value="Peptidase_M16_C"/>
    <property type="match status" value="1"/>
</dbReference>
<dbReference type="InterPro" id="IPR032632">
    <property type="entry name" value="Peptidase_M16_M"/>
</dbReference>
<keyword evidence="6" id="KW-0862">Zinc</keyword>
<feature type="domain" description="Peptidase M16 middle/third" evidence="10">
    <location>
        <begin position="381"/>
        <end position="664"/>
    </location>
</feature>
<reference evidence="12" key="1">
    <citation type="submission" date="2023-08" db="EMBL/GenBank/DDBJ databases">
        <authorList>
            <person name="Audoor S."/>
            <person name="Bilcke G."/>
        </authorList>
    </citation>
    <scope>NUCLEOTIDE SEQUENCE</scope>
</reference>
<dbReference type="InterPro" id="IPR050626">
    <property type="entry name" value="Peptidase_M16"/>
</dbReference>
<protein>
    <recommendedName>
        <fullName evidence="14">Insulin-degrading enzyme</fullName>
    </recommendedName>
</protein>
<dbReference type="Pfam" id="PF22456">
    <property type="entry name" value="PqqF-like_C_4"/>
    <property type="match status" value="1"/>
</dbReference>
<dbReference type="InterPro" id="IPR054734">
    <property type="entry name" value="PqqF-like_C_4"/>
</dbReference>
<evidence type="ECO:0000259" key="9">
    <source>
        <dbReference type="Pfam" id="PF05193"/>
    </source>
</evidence>
<dbReference type="AlphaFoldDB" id="A0AAD2JJE8"/>
<dbReference type="InterPro" id="IPR011765">
    <property type="entry name" value="Pept_M16_N"/>
</dbReference>
<dbReference type="Proteomes" id="UP001295423">
    <property type="component" value="Unassembled WGS sequence"/>
</dbReference>
<evidence type="ECO:0000259" key="10">
    <source>
        <dbReference type="Pfam" id="PF16187"/>
    </source>
</evidence>
<sequence length="974" mass="111280">MADTTEKPLNDKREYRHFVLGDDLDVLLISDPETDKASAACDVAIGQLCDTVPGLAHYLEHMLFIGTRKYPDENAYDQYLSTNGGSSNAFTDLEHTCYYFDVQADCLEGAFDRFAQCFIGPLFTQSAMEREVQAVDSEFAKNNQQDSWRMHQLSKSNIVSSNHPYAAFGSGNKDSLWKDNIRDKLLDFYEQYYRKSLSLYKLVVLGKESLDDLEQMVHRYFDELAASFESQTKESTKPTKAKILQEIYKPVQNWELPKQMNVVPVAQIHAIELQFPMPPTNDMYGYKPTRYLSHLLGHEGKGSLLSCLKTKHFAQELYADDSSANCTNFSIFTIRLELTEVGFANIKEVMAIVFAYIDLLRKSGPQKWVQDELKTVGDLQFKFLSKRNPMDYVCSLAGWMQHYDPEHYLSGAYTLFDWKPNVVEECVNRLNPDNMLMMVSSPTLEGKTSSKCPWFGTSYETLDLDAELWERLKTVQHSEIPELALPEFNDMIATDFGILESNHLPKDRPVCILQHNAVRLWYKPDNVFEMPKVNMIFQFSSPQCSSSTEFGIALNLYSQIVQERCNEFMYLASMAGLYSDLYASQSGLELHVSGYNHKAHILVQRVIDQLVGFAEIEPDIFSRILAKLKQQYESFLVSQPYQHAMNGGDLCLEHIKASVFEKLSTLTKIASTEVLETAKSFFKHCKVAVLVHGNVTAAHTKQITTDVIKKVRGDMTDNAAVIPNTEHRVVQLPSQTTCVYKFAGYNEADTNSCVQILFQMGPLQIDENASLAFLQHLIREPAFNQLRTEEQLGYIVHTSVKTSGYNIKGLLFLIQSDGFDPPHVESRIERFLANFRERIVAMESEEFQNNVDAMVSSFLEKNKNLGEESSRYWNVIQNETFHFTRLQDIAEHVKTMTKQRILMFFDKYVASNAPHRRKLCVQVYAKQHQESLKKSEDANIIEIESPSDFKREMGLYPLPNKVSVDIVDVDAQTS</sequence>
<feature type="domain" description="Coenzyme PQQ synthesis protein F-like C-terminal lobe" evidence="11">
    <location>
        <begin position="774"/>
        <end position="873"/>
    </location>
</feature>
<keyword evidence="3" id="KW-0645">Protease</keyword>
<name>A0AAD2JJE8_9STRA</name>
<evidence type="ECO:0000256" key="7">
    <source>
        <dbReference type="ARBA" id="ARBA00023049"/>
    </source>
</evidence>
<dbReference type="GO" id="GO:0004222">
    <property type="term" value="F:metalloendopeptidase activity"/>
    <property type="evidence" value="ECO:0007669"/>
    <property type="project" value="UniProtKB-ARBA"/>
</dbReference>
<evidence type="ECO:0000256" key="4">
    <source>
        <dbReference type="ARBA" id="ARBA00022723"/>
    </source>
</evidence>
<dbReference type="FunFam" id="3.30.830.10:FF:000012">
    <property type="entry name" value="Protease 3"/>
    <property type="match status" value="1"/>
</dbReference>
<evidence type="ECO:0000313" key="13">
    <source>
        <dbReference type="Proteomes" id="UP001295423"/>
    </source>
</evidence>
<evidence type="ECO:0000256" key="1">
    <source>
        <dbReference type="ARBA" id="ARBA00001947"/>
    </source>
</evidence>
<dbReference type="InterPro" id="IPR007863">
    <property type="entry name" value="Peptidase_M16_C"/>
</dbReference>
<evidence type="ECO:0000256" key="6">
    <source>
        <dbReference type="ARBA" id="ARBA00022833"/>
    </source>
</evidence>